<dbReference type="GO" id="GO:0008776">
    <property type="term" value="F:acetate kinase activity"/>
    <property type="evidence" value="ECO:0007669"/>
    <property type="project" value="TreeGrafter"/>
</dbReference>
<dbReference type="EMBL" id="KV427676">
    <property type="protein sequence ID" value="KZT00820.1"/>
    <property type="molecule type" value="Genomic_DNA"/>
</dbReference>
<keyword evidence="1" id="KW-0808">Transferase</keyword>
<dbReference type="InParanoid" id="A0A165BDR0"/>
<dbReference type="PANTHER" id="PTHR21060:SF15">
    <property type="entry name" value="ACETATE KINASE-RELATED"/>
    <property type="match status" value="1"/>
</dbReference>
<dbReference type="PANTHER" id="PTHR21060">
    <property type="entry name" value="ACETATE KINASE"/>
    <property type="match status" value="1"/>
</dbReference>
<dbReference type="GeneID" id="63828034"/>
<evidence type="ECO:0000313" key="5">
    <source>
        <dbReference type="EMBL" id="KZT00820.1"/>
    </source>
</evidence>
<evidence type="ECO:0000256" key="1">
    <source>
        <dbReference type="ARBA" id="ARBA00022679"/>
    </source>
</evidence>
<dbReference type="OrthoDB" id="67445at2759"/>
<accession>A0A165BDR0</accession>
<proteinExistence type="predicted"/>
<dbReference type="Proteomes" id="UP000076871">
    <property type="component" value="Unassembled WGS sequence"/>
</dbReference>
<name>A0A165BDR0_9APHY</name>
<keyword evidence="2" id="KW-0547">Nucleotide-binding</keyword>
<dbReference type="AlphaFoldDB" id="A0A165BDR0"/>
<dbReference type="Gene3D" id="3.30.420.40">
    <property type="match status" value="2"/>
</dbReference>
<dbReference type="GO" id="GO:0005524">
    <property type="term" value="F:ATP binding"/>
    <property type="evidence" value="ECO:0007669"/>
    <property type="project" value="UniProtKB-KW"/>
</dbReference>
<keyword evidence="4" id="KW-0067">ATP-binding</keyword>
<dbReference type="STRING" id="1314785.A0A165BDR0"/>
<organism evidence="5 6">
    <name type="scientific">Laetiporus sulphureus 93-53</name>
    <dbReference type="NCBI Taxonomy" id="1314785"/>
    <lineage>
        <taxon>Eukaryota</taxon>
        <taxon>Fungi</taxon>
        <taxon>Dikarya</taxon>
        <taxon>Basidiomycota</taxon>
        <taxon>Agaricomycotina</taxon>
        <taxon>Agaricomycetes</taxon>
        <taxon>Polyporales</taxon>
        <taxon>Laetiporus</taxon>
    </lineage>
</organism>
<evidence type="ECO:0000256" key="2">
    <source>
        <dbReference type="ARBA" id="ARBA00022741"/>
    </source>
</evidence>
<sequence length="346" mass="38271">MPFWRLFQSITNIPSLPTSFTFEHASHQEGREAKKEKIDGIGDHAAPFAHYLENEADSEIEHNSIVYACHRIVHGVDYFDPVVINEAYTSISHNGAALPVMQICIKALPRSKSIAYFDTSFHRRRLLGSEGLRNSTEGTYSLLYVHTGNSCHSSACAIQNGCLVDTTMGLTPLTGATRSGAVDASLVFHRAGRVTHDPSAAIDVHITEAESILNTESGWHALTETADFDEVVLRMKEARAQGDGHVLDDWEDDAKWKLAFDLFTDRITVSVGAYFVRLGGEVDALVFSGGIREKSAELREEVARNAACLGFKLTDMRMITSGTGTLWTEEQLEMAKECVLENAFWQ</sequence>
<dbReference type="GO" id="GO:0006083">
    <property type="term" value="P:acetate metabolic process"/>
    <property type="evidence" value="ECO:0007669"/>
    <property type="project" value="TreeGrafter"/>
</dbReference>
<protein>
    <submittedName>
        <fullName evidence="5">Actin-like ATPase domain-containing protein</fullName>
    </submittedName>
</protein>
<dbReference type="RefSeq" id="XP_040758560.1">
    <property type="nucleotide sequence ID" value="XM_040911005.1"/>
</dbReference>
<evidence type="ECO:0000256" key="3">
    <source>
        <dbReference type="ARBA" id="ARBA00022777"/>
    </source>
</evidence>
<dbReference type="SUPFAM" id="SSF53067">
    <property type="entry name" value="Actin-like ATPase domain"/>
    <property type="match status" value="2"/>
</dbReference>
<dbReference type="InterPro" id="IPR000890">
    <property type="entry name" value="Aliphatic_acid_kin_short-chain"/>
</dbReference>
<dbReference type="Pfam" id="PF00871">
    <property type="entry name" value="Acetate_kinase"/>
    <property type="match status" value="2"/>
</dbReference>
<evidence type="ECO:0000256" key="4">
    <source>
        <dbReference type="ARBA" id="ARBA00022840"/>
    </source>
</evidence>
<evidence type="ECO:0000313" key="6">
    <source>
        <dbReference type="Proteomes" id="UP000076871"/>
    </source>
</evidence>
<dbReference type="InterPro" id="IPR043129">
    <property type="entry name" value="ATPase_NBD"/>
</dbReference>
<reference evidence="5 6" key="1">
    <citation type="journal article" date="2016" name="Mol. Biol. Evol.">
        <title>Comparative Genomics of Early-Diverging Mushroom-Forming Fungi Provides Insights into the Origins of Lignocellulose Decay Capabilities.</title>
        <authorList>
            <person name="Nagy L.G."/>
            <person name="Riley R."/>
            <person name="Tritt A."/>
            <person name="Adam C."/>
            <person name="Daum C."/>
            <person name="Floudas D."/>
            <person name="Sun H."/>
            <person name="Yadav J.S."/>
            <person name="Pangilinan J."/>
            <person name="Larsson K.H."/>
            <person name="Matsuura K."/>
            <person name="Barry K."/>
            <person name="Labutti K."/>
            <person name="Kuo R."/>
            <person name="Ohm R.A."/>
            <person name="Bhattacharya S.S."/>
            <person name="Shirouzu T."/>
            <person name="Yoshinaga Y."/>
            <person name="Martin F.M."/>
            <person name="Grigoriev I.V."/>
            <person name="Hibbett D.S."/>
        </authorList>
    </citation>
    <scope>NUCLEOTIDE SEQUENCE [LARGE SCALE GENOMIC DNA]</scope>
    <source>
        <strain evidence="5 6">93-53</strain>
    </source>
</reference>
<keyword evidence="6" id="KW-1185">Reference proteome</keyword>
<keyword evidence="3" id="KW-0418">Kinase</keyword>
<gene>
    <name evidence="5" type="ORF">LAESUDRAFT_739445</name>
</gene>